<dbReference type="CDD" id="cd14498">
    <property type="entry name" value="DSP"/>
    <property type="match status" value="1"/>
</dbReference>
<dbReference type="EMBL" id="MU865356">
    <property type="protein sequence ID" value="KAK4225942.1"/>
    <property type="molecule type" value="Genomic_DNA"/>
</dbReference>
<dbReference type="PROSITE" id="PS50056">
    <property type="entry name" value="TYR_PHOSPHATASE_2"/>
    <property type="match status" value="1"/>
</dbReference>
<comment type="caution">
    <text evidence="4">The sequence shown here is derived from an EMBL/GenBank/DDBJ whole genome shotgun (WGS) entry which is preliminary data.</text>
</comment>
<proteinExistence type="predicted"/>
<dbReference type="AlphaFoldDB" id="A0AAN7BMA8"/>
<dbReference type="SUPFAM" id="SSF52799">
    <property type="entry name" value="(Phosphotyrosine protein) phosphatases II"/>
    <property type="match status" value="1"/>
</dbReference>
<accession>A0AAN7BMA8</accession>
<dbReference type="PROSITE" id="PS50054">
    <property type="entry name" value="TYR_PHOSPHATASE_DUAL"/>
    <property type="match status" value="1"/>
</dbReference>
<dbReference type="Proteomes" id="UP001301958">
    <property type="component" value="Unassembled WGS sequence"/>
</dbReference>
<dbReference type="InterPro" id="IPR000387">
    <property type="entry name" value="Tyr_Pase_dom"/>
</dbReference>
<keyword evidence="5" id="KW-1185">Reference proteome</keyword>
<dbReference type="InterPro" id="IPR029021">
    <property type="entry name" value="Prot-tyrosine_phosphatase-like"/>
</dbReference>
<evidence type="ECO:0000259" key="2">
    <source>
        <dbReference type="PROSITE" id="PS50054"/>
    </source>
</evidence>
<dbReference type="PROSITE" id="PS51257">
    <property type="entry name" value="PROKAR_LIPOPROTEIN"/>
    <property type="match status" value="1"/>
</dbReference>
<evidence type="ECO:0000259" key="3">
    <source>
        <dbReference type="PROSITE" id="PS50056"/>
    </source>
</evidence>
<feature type="domain" description="Tyrosine-protein phosphatase" evidence="2">
    <location>
        <begin position="19"/>
        <end position="165"/>
    </location>
</feature>
<keyword evidence="1" id="KW-0677">Repeat</keyword>
<evidence type="ECO:0000313" key="5">
    <source>
        <dbReference type="Proteomes" id="UP001301958"/>
    </source>
</evidence>
<dbReference type="PANTHER" id="PTHR10039">
    <property type="entry name" value="AMELOGENIN"/>
    <property type="match status" value="1"/>
</dbReference>
<dbReference type="Pfam" id="PF17100">
    <property type="entry name" value="NACHT_N"/>
    <property type="match status" value="1"/>
</dbReference>
<feature type="domain" description="Tyrosine specific protein phosphatases" evidence="3">
    <location>
        <begin position="92"/>
        <end position="143"/>
    </location>
</feature>
<sequence>MPKKKQPTNTQTNSAQPQLPSSLACIIPSFLYLAPVSSTSSKPALALKSLGITHILSIGKSPLYLDEEITYLRLSLLDSEDGDIIPVIDKSCDFIDMVEKENGKVLVHCSAAISRSPAVVIGYMVKRRGMKLGEALGLVKGARGVVSPNKGFLRRLEMLDGEMGGEGKKGEVRPPGKGRVWAAALSRLSQKDTQRFDLAKTSRSNPRKMLKEVLKAANDKKDESMKKRWKVVIKGCTIILRDVLDKITVWVSKLMKIRDTIVQYDPVCAALPWAAVRFILQAAVNDVETFDFVPQSLENIANFIAYFGVFELRYLDQKLSATPTFDNLSASLITLYASILEYLTEILHRFSQHSVVRLLKGVGSSVADLEATFAPIETSRQTETVKQVDREVTAGFESLSAALKNLEAPISRTTISLSNIQDHLDRKTRARILKSISAMPYSIHHKNVGKDRLDGSGQWLLERPEYKSWRNDSCSSVLWLHGIPGSGKTNLASLVIDKVSEDDNLASFYCMRNPAEPDRGRGDKFLACMVRQLAGGTREKPILSAVKAQYKDTIQEIVEFEDHAWTKDESLRILELMGEYPSATLVIDGLDEINEKDQPEDSPNLFKILVSSRDNIDIALRLEGQPNVYVDAEENADDISAFIENRIESARFLHGKASKQLKTSIAETLRDGAQGMFLWVDLQIQSLRPLKVAADIEARLGVLPATLEGSYWQIYQDILASGDYSAELAILTFQWLMYAKTSIPIEAFALIASSALQEPEPKVHHVNSSYELRKEGTLATCLKAFLRPVDTSSHKTTQKFIVWSRWVRIGEPSR</sequence>
<dbReference type="Pfam" id="PF00782">
    <property type="entry name" value="DSPc"/>
    <property type="match status" value="1"/>
</dbReference>
<name>A0AAN7BMA8_9PEZI</name>
<dbReference type="GO" id="GO:0140096">
    <property type="term" value="F:catalytic activity, acting on a protein"/>
    <property type="evidence" value="ECO:0007669"/>
    <property type="project" value="UniProtKB-ARBA"/>
</dbReference>
<dbReference type="InterPro" id="IPR031359">
    <property type="entry name" value="NACHT_N"/>
</dbReference>
<dbReference type="SMART" id="SM00195">
    <property type="entry name" value="DSPc"/>
    <property type="match status" value="1"/>
</dbReference>
<evidence type="ECO:0000256" key="1">
    <source>
        <dbReference type="ARBA" id="ARBA00022737"/>
    </source>
</evidence>
<dbReference type="PANTHER" id="PTHR10039:SF16">
    <property type="entry name" value="GPI INOSITOL-DEACYLASE"/>
    <property type="match status" value="1"/>
</dbReference>
<dbReference type="InterPro" id="IPR027417">
    <property type="entry name" value="P-loop_NTPase"/>
</dbReference>
<dbReference type="Pfam" id="PF24883">
    <property type="entry name" value="NPHP3_N"/>
    <property type="match status" value="1"/>
</dbReference>
<reference evidence="4" key="2">
    <citation type="submission" date="2023-05" db="EMBL/GenBank/DDBJ databases">
        <authorList>
            <consortium name="Lawrence Berkeley National Laboratory"/>
            <person name="Steindorff A."/>
            <person name="Hensen N."/>
            <person name="Bonometti L."/>
            <person name="Westerberg I."/>
            <person name="Brannstrom I.O."/>
            <person name="Guillou S."/>
            <person name="Cros-Aarteil S."/>
            <person name="Calhoun S."/>
            <person name="Haridas S."/>
            <person name="Kuo A."/>
            <person name="Mondo S."/>
            <person name="Pangilinan J."/>
            <person name="Riley R."/>
            <person name="Labutti K."/>
            <person name="Andreopoulos B."/>
            <person name="Lipzen A."/>
            <person name="Chen C."/>
            <person name="Yanf M."/>
            <person name="Daum C."/>
            <person name="Ng V."/>
            <person name="Clum A."/>
            <person name="Ohm R."/>
            <person name="Martin F."/>
            <person name="Silar P."/>
            <person name="Natvig D."/>
            <person name="Lalanne C."/>
            <person name="Gautier V."/>
            <person name="Ament-Velasquez S.L."/>
            <person name="Kruys A."/>
            <person name="Hutchinson M.I."/>
            <person name="Powell A.J."/>
            <person name="Barry K."/>
            <person name="Miller A.N."/>
            <person name="Grigoriev I.V."/>
            <person name="Debuchy R."/>
            <person name="Gladieux P."/>
            <person name="Thoren M.H."/>
            <person name="Johannesson H."/>
        </authorList>
    </citation>
    <scope>NUCLEOTIDE SEQUENCE</scope>
    <source>
        <strain evidence="4">CBS 990.96</strain>
    </source>
</reference>
<dbReference type="InterPro" id="IPR020422">
    <property type="entry name" value="TYR_PHOSPHATASE_DUAL_dom"/>
</dbReference>
<dbReference type="InterPro" id="IPR000340">
    <property type="entry name" value="Dual-sp_phosphatase_cat-dom"/>
</dbReference>
<dbReference type="SUPFAM" id="SSF52540">
    <property type="entry name" value="P-loop containing nucleoside triphosphate hydrolases"/>
    <property type="match status" value="1"/>
</dbReference>
<evidence type="ECO:0008006" key="6">
    <source>
        <dbReference type="Google" id="ProtNLM"/>
    </source>
</evidence>
<organism evidence="4 5">
    <name type="scientific">Podospora fimiseda</name>
    <dbReference type="NCBI Taxonomy" id="252190"/>
    <lineage>
        <taxon>Eukaryota</taxon>
        <taxon>Fungi</taxon>
        <taxon>Dikarya</taxon>
        <taxon>Ascomycota</taxon>
        <taxon>Pezizomycotina</taxon>
        <taxon>Sordariomycetes</taxon>
        <taxon>Sordariomycetidae</taxon>
        <taxon>Sordariales</taxon>
        <taxon>Podosporaceae</taxon>
        <taxon>Podospora</taxon>
    </lineage>
</organism>
<reference evidence="4" key="1">
    <citation type="journal article" date="2023" name="Mol. Phylogenet. Evol.">
        <title>Genome-scale phylogeny and comparative genomics of the fungal order Sordariales.</title>
        <authorList>
            <person name="Hensen N."/>
            <person name="Bonometti L."/>
            <person name="Westerberg I."/>
            <person name="Brannstrom I.O."/>
            <person name="Guillou S."/>
            <person name="Cros-Aarteil S."/>
            <person name="Calhoun S."/>
            <person name="Haridas S."/>
            <person name="Kuo A."/>
            <person name="Mondo S."/>
            <person name="Pangilinan J."/>
            <person name="Riley R."/>
            <person name="LaButti K."/>
            <person name="Andreopoulos B."/>
            <person name="Lipzen A."/>
            <person name="Chen C."/>
            <person name="Yan M."/>
            <person name="Daum C."/>
            <person name="Ng V."/>
            <person name="Clum A."/>
            <person name="Steindorff A."/>
            <person name="Ohm R.A."/>
            <person name="Martin F."/>
            <person name="Silar P."/>
            <person name="Natvig D.O."/>
            <person name="Lalanne C."/>
            <person name="Gautier V."/>
            <person name="Ament-Velasquez S.L."/>
            <person name="Kruys A."/>
            <person name="Hutchinson M.I."/>
            <person name="Powell A.J."/>
            <person name="Barry K."/>
            <person name="Miller A.N."/>
            <person name="Grigoriev I.V."/>
            <person name="Debuchy R."/>
            <person name="Gladieux P."/>
            <person name="Hiltunen Thoren M."/>
            <person name="Johannesson H."/>
        </authorList>
    </citation>
    <scope>NUCLEOTIDE SEQUENCE</scope>
    <source>
        <strain evidence="4">CBS 990.96</strain>
    </source>
</reference>
<dbReference type="Gene3D" id="3.90.190.10">
    <property type="entry name" value="Protein tyrosine phosphatase superfamily"/>
    <property type="match status" value="1"/>
</dbReference>
<dbReference type="InterPro" id="IPR056884">
    <property type="entry name" value="NPHP3-like_N"/>
</dbReference>
<evidence type="ECO:0000313" key="4">
    <source>
        <dbReference type="EMBL" id="KAK4225942.1"/>
    </source>
</evidence>
<dbReference type="Gene3D" id="3.40.50.300">
    <property type="entry name" value="P-loop containing nucleotide triphosphate hydrolases"/>
    <property type="match status" value="1"/>
</dbReference>
<gene>
    <name evidence="4" type="ORF">QBC38DRAFT_529985</name>
</gene>
<protein>
    <recommendedName>
        <fullName evidence="6">Protein-tyrosine-phosphatase</fullName>
    </recommendedName>
</protein>